<dbReference type="Pfam" id="PF07898">
    <property type="entry name" value="DUF1676"/>
    <property type="match status" value="1"/>
</dbReference>
<keyword evidence="1" id="KW-1133">Transmembrane helix</keyword>
<protein>
    <submittedName>
        <fullName evidence="3">CLUMA_CG005656, isoform A</fullName>
    </submittedName>
</protein>
<name>A0A1J1HZX2_9DIPT</name>
<evidence type="ECO:0000256" key="1">
    <source>
        <dbReference type="SAM" id="Phobius"/>
    </source>
</evidence>
<keyword evidence="1" id="KW-0472">Membrane</keyword>
<evidence type="ECO:0000256" key="2">
    <source>
        <dbReference type="SAM" id="SignalP"/>
    </source>
</evidence>
<evidence type="ECO:0000313" key="3">
    <source>
        <dbReference type="EMBL" id="CRK92102.1"/>
    </source>
</evidence>
<dbReference type="GO" id="GO:0016020">
    <property type="term" value="C:membrane"/>
    <property type="evidence" value="ECO:0007669"/>
    <property type="project" value="TreeGrafter"/>
</dbReference>
<dbReference type="Proteomes" id="UP000183832">
    <property type="component" value="Unassembled WGS sequence"/>
</dbReference>
<feature type="chain" id="PRO_5013153672" evidence="2">
    <location>
        <begin position="19"/>
        <end position="276"/>
    </location>
</feature>
<dbReference type="InterPro" id="IPR012464">
    <property type="entry name" value="DUF1676"/>
</dbReference>
<gene>
    <name evidence="3" type="primary">putative AGAP004126-PA</name>
    <name evidence="3" type="ORF">CLUMA_CG005656</name>
</gene>
<dbReference type="AlphaFoldDB" id="A0A1J1HZX2"/>
<feature type="signal peptide" evidence="2">
    <location>
        <begin position="1"/>
        <end position="18"/>
    </location>
</feature>
<dbReference type="PANTHER" id="PTHR21879">
    <property type="entry name" value="FI03362P-RELATED-RELATED"/>
    <property type="match status" value="1"/>
</dbReference>
<dbReference type="EMBL" id="CVRI01000023">
    <property type="protein sequence ID" value="CRK92102.1"/>
    <property type="molecule type" value="Genomic_DNA"/>
</dbReference>
<dbReference type="PANTHER" id="PTHR21879:SF3">
    <property type="entry name" value="FI03378P"/>
    <property type="match status" value="1"/>
</dbReference>
<feature type="transmembrane region" description="Helical" evidence="1">
    <location>
        <begin position="171"/>
        <end position="193"/>
    </location>
</feature>
<evidence type="ECO:0000313" key="4">
    <source>
        <dbReference type="Proteomes" id="UP000183832"/>
    </source>
</evidence>
<reference evidence="3 4" key="1">
    <citation type="submission" date="2015-04" db="EMBL/GenBank/DDBJ databases">
        <authorList>
            <person name="Syromyatnikov M.Y."/>
            <person name="Popov V.N."/>
        </authorList>
    </citation>
    <scope>NUCLEOTIDE SEQUENCE [LARGE SCALE GENOMIC DNA]</scope>
</reference>
<sequence length="276" mass="30528">MKRLTYCILLFCVASTLADIKTESTSLTTKAQYEDKFLQKLTAKCLSDDNSSCIMVKLLNYMNKMIKKPSFSISKRIALLQTSLSKNQSDVLFNKFIQARNANADDAALTMLVADKVWTFVKSRALRWKVTDFSDLMVSAGDKGKINLGLSVDARRALEEGRGKMKNSGPLIAAIILKGALLGILAFKALFLLSGKALLVSKLSLLLASLIGVKKLLSEKPKVVTYEILNDHHRYDAFKPQAAAPVPQTTQTPGWQRALDVTLDSFIENFARKFAS</sequence>
<accession>A0A1J1HZX2</accession>
<proteinExistence type="predicted"/>
<keyword evidence="2" id="KW-0732">Signal</keyword>
<dbReference type="OrthoDB" id="6630571at2759"/>
<organism evidence="3 4">
    <name type="scientific">Clunio marinus</name>
    <dbReference type="NCBI Taxonomy" id="568069"/>
    <lineage>
        <taxon>Eukaryota</taxon>
        <taxon>Metazoa</taxon>
        <taxon>Ecdysozoa</taxon>
        <taxon>Arthropoda</taxon>
        <taxon>Hexapoda</taxon>
        <taxon>Insecta</taxon>
        <taxon>Pterygota</taxon>
        <taxon>Neoptera</taxon>
        <taxon>Endopterygota</taxon>
        <taxon>Diptera</taxon>
        <taxon>Nematocera</taxon>
        <taxon>Chironomoidea</taxon>
        <taxon>Chironomidae</taxon>
        <taxon>Clunio</taxon>
    </lineage>
</organism>
<keyword evidence="1" id="KW-0812">Transmembrane</keyword>
<keyword evidence="4" id="KW-1185">Reference proteome</keyword>